<feature type="binding site" evidence="5">
    <location>
        <begin position="115"/>
        <end position="119"/>
    </location>
    <ligand>
        <name>S-adenosyl-L-methionine</name>
        <dbReference type="ChEBI" id="CHEBI:59789"/>
    </ligand>
</feature>
<comment type="catalytic activity">
    <reaction evidence="4 5">
        <text>L-glutaminyl-[peptide chain release factor] + S-adenosyl-L-methionine = N(5)-methyl-L-glutaminyl-[peptide chain release factor] + S-adenosyl-L-homocysteine + H(+)</text>
        <dbReference type="Rhea" id="RHEA:42896"/>
        <dbReference type="Rhea" id="RHEA-COMP:10271"/>
        <dbReference type="Rhea" id="RHEA-COMP:10272"/>
        <dbReference type="ChEBI" id="CHEBI:15378"/>
        <dbReference type="ChEBI" id="CHEBI:30011"/>
        <dbReference type="ChEBI" id="CHEBI:57856"/>
        <dbReference type="ChEBI" id="CHEBI:59789"/>
        <dbReference type="ChEBI" id="CHEBI:61891"/>
        <dbReference type="EC" id="2.1.1.297"/>
    </reaction>
</comment>
<dbReference type="GO" id="GO:0003676">
    <property type="term" value="F:nucleic acid binding"/>
    <property type="evidence" value="ECO:0007669"/>
    <property type="project" value="InterPro"/>
</dbReference>
<dbReference type="Gene3D" id="1.10.8.10">
    <property type="entry name" value="DNA helicase RuvA subunit, C-terminal domain"/>
    <property type="match status" value="1"/>
</dbReference>
<dbReference type="EMBL" id="FQXB01000001">
    <property type="protein sequence ID" value="SHG69631.1"/>
    <property type="molecule type" value="Genomic_DNA"/>
</dbReference>
<dbReference type="RefSeq" id="WP_072899056.1">
    <property type="nucleotide sequence ID" value="NZ_FQXB01000001.1"/>
</dbReference>
<dbReference type="STRING" id="1508389.SAMN05444003_0527"/>
<dbReference type="PANTHER" id="PTHR18895">
    <property type="entry name" value="HEMK METHYLTRANSFERASE"/>
    <property type="match status" value="1"/>
</dbReference>
<keyword evidence="3 5" id="KW-0949">S-adenosyl-L-methionine</keyword>
<dbReference type="Proteomes" id="UP000184074">
    <property type="component" value="Unassembled WGS sequence"/>
</dbReference>
<dbReference type="InterPro" id="IPR040758">
    <property type="entry name" value="PrmC_N"/>
</dbReference>
<gene>
    <name evidence="5" type="primary">prmC</name>
    <name evidence="8" type="ORF">SAMN05444003_0527</name>
</gene>
<feature type="binding site" evidence="5">
    <location>
        <begin position="181"/>
        <end position="184"/>
    </location>
    <ligand>
        <name>substrate</name>
    </ligand>
</feature>
<feature type="binding site" evidence="5">
    <location>
        <position position="138"/>
    </location>
    <ligand>
        <name>S-adenosyl-L-methionine</name>
        <dbReference type="ChEBI" id="CHEBI:59789"/>
    </ligand>
</feature>
<dbReference type="InterPro" id="IPR002052">
    <property type="entry name" value="DNA_methylase_N6_adenine_CS"/>
</dbReference>
<dbReference type="Pfam" id="PF17827">
    <property type="entry name" value="PrmC_N"/>
    <property type="match status" value="1"/>
</dbReference>
<evidence type="ECO:0000259" key="7">
    <source>
        <dbReference type="Pfam" id="PF17827"/>
    </source>
</evidence>
<comment type="function">
    <text evidence="5">Methylates the class 1 translation termination release factors RF1/PrfA and RF2/PrfB on the glutamine residue of the universally conserved GGQ motif.</text>
</comment>
<dbReference type="InterPro" id="IPR019874">
    <property type="entry name" value="RF_methyltr_PrmC"/>
</dbReference>
<proteinExistence type="inferred from homology"/>
<dbReference type="PROSITE" id="PS00092">
    <property type="entry name" value="N6_MTASE"/>
    <property type="match status" value="1"/>
</dbReference>
<keyword evidence="9" id="KW-1185">Reference proteome</keyword>
<evidence type="ECO:0000259" key="6">
    <source>
        <dbReference type="Pfam" id="PF05175"/>
    </source>
</evidence>
<dbReference type="GO" id="GO:0102559">
    <property type="term" value="F:peptide chain release factor N(5)-glutamine methyltransferase activity"/>
    <property type="evidence" value="ECO:0007669"/>
    <property type="project" value="UniProtKB-EC"/>
</dbReference>
<evidence type="ECO:0000256" key="4">
    <source>
        <dbReference type="ARBA" id="ARBA00048391"/>
    </source>
</evidence>
<feature type="domain" description="Release factor glutamine methyltransferase N-terminal" evidence="7">
    <location>
        <begin position="5"/>
        <end position="74"/>
    </location>
</feature>
<dbReference type="NCBIfam" id="TIGR00536">
    <property type="entry name" value="hemK_fam"/>
    <property type="match status" value="1"/>
</dbReference>
<comment type="similarity">
    <text evidence="5">Belongs to the protein N5-glutamine methyltransferase family. PrmC subfamily.</text>
</comment>
<dbReference type="CDD" id="cd02440">
    <property type="entry name" value="AdoMet_MTases"/>
    <property type="match status" value="1"/>
</dbReference>
<dbReference type="PANTHER" id="PTHR18895:SF74">
    <property type="entry name" value="MTRF1L RELEASE FACTOR GLUTAMINE METHYLTRANSFERASE"/>
    <property type="match status" value="1"/>
</dbReference>
<dbReference type="Pfam" id="PF05175">
    <property type="entry name" value="MTS"/>
    <property type="match status" value="1"/>
</dbReference>
<organism evidence="8 9">
    <name type="scientific">Cognatiyoonia sediminum</name>
    <dbReference type="NCBI Taxonomy" id="1508389"/>
    <lineage>
        <taxon>Bacteria</taxon>
        <taxon>Pseudomonadati</taxon>
        <taxon>Pseudomonadota</taxon>
        <taxon>Alphaproteobacteria</taxon>
        <taxon>Rhodobacterales</taxon>
        <taxon>Paracoccaceae</taxon>
        <taxon>Cognatiyoonia</taxon>
    </lineage>
</organism>
<dbReference type="OrthoDB" id="9800643at2"/>
<evidence type="ECO:0000256" key="1">
    <source>
        <dbReference type="ARBA" id="ARBA00022603"/>
    </source>
</evidence>
<dbReference type="InterPro" id="IPR029063">
    <property type="entry name" value="SAM-dependent_MTases_sf"/>
</dbReference>
<evidence type="ECO:0000256" key="2">
    <source>
        <dbReference type="ARBA" id="ARBA00022679"/>
    </source>
</evidence>
<reference evidence="8 9" key="1">
    <citation type="submission" date="2016-11" db="EMBL/GenBank/DDBJ databases">
        <authorList>
            <person name="Jaros S."/>
            <person name="Januszkiewicz K."/>
            <person name="Wedrychowicz H."/>
        </authorList>
    </citation>
    <scope>NUCLEOTIDE SEQUENCE [LARGE SCALE GENOMIC DNA]</scope>
    <source>
        <strain evidence="8 9">DSM 28715</strain>
    </source>
</reference>
<dbReference type="SUPFAM" id="SSF53335">
    <property type="entry name" value="S-adenosyl-L-methionine-dependent methyltransferases"/>
    <property type="match status" value="1"/>
</dbReference>
<evidence type="ECO:0000256" key="5">
    <source>
        <dbReference type="HAMAP-Rule" id="MF_02126"/>
    </source>
</evidence>
<evidence type="ECO:0000256" key="3">
    <source>
        <dbReference type="ARBA" id="ARBA00022691"/>
    </source>
</evidence>
<keyword evidence="2 5" id="KW-0808">Transferase</keyword>
<keyword evidence="1 5" id="KW-0489">Methyltransferase</keyword>
<name>A0A1M5LX93_9RHOB</name>
<protein>
    <recommendedName>
        <fullName evidence="5">Release factor glutamine methyltransferase</fullName>
        <shortName evidence="5">RF MTase</shortName>
        <ecNumber evidence="5">2.1.1.297</ecNumber>
    </recommendedName>
    <alternativeName>
        <fullName evidence="5">N5-glutamine methyltransferase PrmC</fullName>
    </alternativeName>
    <alternativeName>
        <fullName evidence="5">Protein-(glutamine-N5) MTase PrmC</fullName>
    </alternativeName>
    <alternativeName>
        <fullName evidence="5">Protein-glutamine N-methyltransferase PrmC</fullName>
    </alternativeName>
</protein>
<sequence length="277" mass="30108">MTGREALATATERLRAAGVPDAVNDARRLLQNAMDAPQFVLIDLDREMAGAQLSMFQDALNRREARVPMSHITGQREFYGRTFRVSSAVLDPRPDTETLIEVALRQPFERVLDLGTGSGCILATLLAERPNATGVGTDLSASALKVAEQNISELQLNERAKLIESDWLAKVDGSFDLIVSNPPYIALDEMEGLQPEVQNHEPRMALTDEGDGLSCYRAIISETGSYLSAGGRVVVEIGPTQGVAVSALMTEADLDQTEVIQDLDGRDRVVVGHKPHK</sequence>
<dbReference type="InterPro" id="IPR004556">
    <property type="entry name" value="HemK-like"/>
</dbReference>
<dbReference type="InterPro" id="IPR050320">
    <property type="entry name" value="N5-glutamine_MTase"/>
</dbReference>
<dbReference type="NCBIfam" id="TIGR03534">
    <property type="entry name" value="RF_mod_PrmC"/>
    <property type="match status" value="1"/>
</dbReference>
<dbReference type="AlphaFoldDB" id="A0A1M5LX93"/>
<feature type="binding site" evidence="5">
    <location>
        <position position="181"/>
    </location>
    <ligand>
        <name>S-adenosyl-L-methionine</name>
        <dbReference type="ChEBI" id="CHEBI:59789"/>
    </ligand>
</feature>
<feature type="domain" description="Methyltransferase small" evidence="6">
    <location>
        <begin position="96"/>
        <end position="186"/>
    </location>
</feature>
<feature type="binding site" evidence="5">
    <location>
        <position position="167"/>
    </location>
    <ligand>
        <name>S-adenosyl-L-methionine</name>
        <dbReference type="ChEBI" id="CHEBI:59789"/>
    </ligand>
</feature>
<dbReference type="Gene3D" id="3.40.50.150">
    <property type="entry name" value="Vaccinia Virus protein VP39"/>
    <property type="match status" value="1"/>
</dbReference>
<dbReference type="InterPro" id="IPR007848">
    <property type="entry name" value="Small_mtfrase_dom"/>
</dbReference>
<accession>A0A1M5LX93</accession>
<dbReference type="EC" id="2.1.1.297" evidence="5"/>
<evidence type="ECO:0000313" key="9">
    <source>
        <dbReference type="Proteomes" id="UP000184074"/>
    </source>
</evidence>
<evidence type="ECO:0000313" key="8">
    <source>
        <dbReference type="EMBL" id="SHG69631.1"/>
    </source>
</evidence>
<dbReference type="GO" id="GO:0032259">
    <property type="term" value="P:methylation"/>
    <property type="evidence" value="ECO:0007669"/>
    <property type="project" value="UniProtKB-KW"/>
</dbReference>
<dbReference type="HAMAP" id="MF_02126">
    <property type="entry name" value="RF_methyltr_PrmC"/>
    <property type="match status" value="1"/>
</dbReference>